<evidence type="ECO:0000256" key="1">
    <source>
        <dbReference type="SAM" id="Coils"/>
    </source>
</evidence>
<gene>
    <name evidence="3" type="ORF">KYI10_05990</name>
    <name evidence="4" type="ORF">QA540_06315</name>
</gene>
<keyword evidence="2" id="KW-0732">Signal</keyword>
<evidence type="ECO:0008006" key="5">
    <source>
        <dbReference type="Google" id="ProtNLM"/>
    </source>
</evidence>
<keyword evidence="1" id="KW-0175">Coiled coil</keyword>
<feature type="coiled-coil region" evidence="1">
    <location>
        <begin position="25"/>
        <end position="80"/>
    </location>
</feature>
<evidence type="ECO:0000313" key="3">
    <source>
        <dbReference type="EMBL" id="QYA31948.1"/>
    </source>
</evidence>
<evidence type="ECO:0000256" key="2">
    <source>
        <dbReference type="SAM" id="SignalP"/>
    </source>
</evidence>
<sequence length="198" mass="22219">MKKFKILSLIMTSTITLTACGGGAETDLTEKSKDLNKEIKVLKSKIEDQKTDLITKQNTLNATDNELKQLQGSMQMANHEYTTHFNSYAASLALAIKDFSTIESKLSEQNDIQIKETLSTIKSDVKGTIQQYNHVFKNSEPPSTFTDVHRQVNDANHKFDKAFSLIHNGYETSDTKKITQGKAMLHDAIDAFDKLTIE</sequence>
<reference evidence="3" key="1">
    <citation type="submission" date="2021-07" db="EMBL/GenBank/DDBJ databases">
        <title>Prevalence and characterization of methicillin-resistant Macrococcus spp. in food producing animals and meat in Switzerland in 2019.</title>
        <authorList>
            <person name="Keller J.E."/>
            <person name="Schwendener S."/>
            <person name="Neuenschwander J."/>
            <person name="Overesch G."/>
            <person name="Perreten V."/>
        </authorList>
    </citation>
    <scope>NUCLEOTIDE SEQUENCE</scope>
    <source>
        <strain evidence="3">19Msa1099</strain>
    </source>
</reference>
<evidence type="ECO:0000313" key="4">
    <source>
        <dbReference type="EMBL" id="WZE68026.1"/>
    </source>
</evidence>
<accession>A0AAT9P3M1</accession>
<proteinExistence type="predicted"/>
<feature type="chain" id="PRO_5043849029" description="EMYY motif lipoprotein" evidence="2">
    <location>
        <begin position="20"/>
        <end position="198"/>
    </location>
</feature>
<accession>A0AAU6RCS3</accession>
<dbReference type="AlphaFoldDB" id="A0AAT9P3M1"/>
<organism evidence="3">
    <name type="scientific">Macrococcus psychrotolerans</name>
    <dbReference type="NCBI Taxonomy" id="3039389"/>
    <lineage>
        <taxon>Bacteria</taxon>
        <taxon>Bacillati</taxon>
        <taxon>Bacillota</taxon>
        <taxon>Bacilli</taxon>
        <taxon>Bacillales</taxon>
        <taxon>Staphylococcaceae</taxon>
        <taxon>Macrococcus</taxon>
    </lineage>
</organism>
<feature type="signal peptide" evidence="2">
    <location>
        <begin position="1"/>
        <end position="19"/>
    </location>
</feature>
<reference evidence="4" key="2">
    <citation type="submission" date="2023-04" db="EMBL/GenBank/DDBJ databases">
        <title>Macrococci isolated from food, foodproducing animals, and human clinical materials.</title>
        <authorList>
            <person name="Maslanova I."/>
            <person name="Svec P."/>
            <person name="Sedlacek I."/>
            <person name="Novakova D."/>
            <person name="Keller J.E."/>
            <person name="Schwendener S."/>
            <person name="Finstrlova A."/>
            <person name="Botka T."/>
            <person name="Kovarovic V."/>
            <person name="Petras P."/>
            <person name="Perreten V."/>
            <person name="Pantucek R."/>
        </authorList>
    </citation>
    <scope>NUCLEOTIDE SEQUENCE</scope>
    <source>
        <strain evidence="4">NRL/St 13/116</strain>
    </source>
</reference>
<dbReference type="PROSITE" id="PS51257">
    <property type="entry name" value="PROKAR_LIPOPROTEIN"/>
    <property type="match status" value="1"/>
</dbReference>
<dbReference type="EMBL" id="CP124585">
    <property type="protein sequence ID" value="WZE68026.1"/>
    <property type="molecule type" value="Genomic_DNA"/>
</dbReference>
<dbReference type="RefSeq" id="WP_219491927.1">
    <property type="nucleotide sequence ID" value="NZ_CP124585.1"/>
</dbReference>
<name>A0AAT9P3M1_9STAP</name>
<protein>
    <recommendedName>
        <fullName evidence="5">EMYY motif lipoprotein</fullName>
    </recommendedName>
</protein>
<dbReference type="EMBL" id="CP079955">
    <property type="protein sequence ID" value="QYA31948.1"/>
    <property type="molecule type" value="Genomic_DNA"/>
</dbReference>